<feature type="compositionally biased region" description="Polar residues" evidence="4">
    <location>
        <begin position="11"/>
        <end position="31"/>
    </location>
</feature>
<evidence type="ECO:0000256" key="3">
    <source>
        <dbReference type="ARBA" id="ARBA00022490"/>
    </source>
</evidence>
<dbReference type="GO" id="GO:0051879">
    <property type="term" value="F:Hsp90 protein binding"/>
    <property type="evidence" value="ECO:0007669"/>
    <property type="project" value="TreeGrafter"/>
</dbReference>
<feature type="domain" description="Telomere length regulation protein conserved" evidence="5">
    <location>
        <begin position="610"/>
        <end position="721"/>
    </location>
</feature>
<dbReference type="GO" id="GO:0042162">
    <property type="term" value="F:telomeric DNA binding"/>
    <property type="evidence" value="ECO:0007669"/>
    <property type="project" value="TreeGrafter"/>
</dbReference>
<dbReference type="InterPro" id="IPR038528">
    <property type="entry name" value="TEL2_C_sf"/>
</dbReference>
<proteinExistence type="inferred from homology"/>
<dbReference type="AlphaFoldDB" id="A0A8K0GMJ8"/>
<evidence type="ECO:0000256" key="1">
    <source>
        <dbReference type="ARBA" id="ARBA00004496"/>
    </source>
</evidence>
<dbReference type="GO" id="GO:0005829">
    <property type="term" value="C:cytosol"/>
    <property type="evidence" value="ECO:0007669"/>
    <property type="project" value="TreeGrafter"/>
</dbReference>
<comment type="subcellular location">
    <subcellularLocation>
        <location evidence="1">Cytoplasm</location>
    </subcellularLocation>
</comment>
<feature type="domain" description="TELO2 ARM repeat" evidence="6">
    <location>
        <begin position="380"/>
        <end position="460"/>
    </location>
</feature>
<dbReference type="PANTHER" id="PTHR15830">
    <property type="entry name" value="TELOMERE LENGTH REGULATION PROTEIN TEL2 FAMILY MEMBER"/>
    <property type="match status" value="1"/>
</dbReference>
<evidence type="ECO:0000259" key="6">
    <source>
        <dbReference type="Pfam" id="PF25320"/>
    </source>
</evidence>
<accession>A0A8K0GMJ8</accession>
<keyword evidence="3" id="KW-0963">Cytoplasm</keyword>
<evidence type="ECO:0000313" key="7">
    <source>
        <dbReference type="EMBL" id="KAF2905101.1"/>
    </source>
</evidence>
<dbReference type="InterPro" id="IPR019337">
    <property type="entry name" value="Telomere_length_regulation_dom"/>
</dbReference>
<sequence length="936" mass="108372">MSFPVSEKQNESIGGQNTNEAESSKNPAEANETNKQYVITLDSSTIDVINLLTRIQKINTQTDIEHILFQLQHLVEFYPGPLTVQKVVGYDEGLIDWELYVDRAYGQVLDLIISKFDHSFPFNNGKIHNSVRRLFVVENNWFFCEALTVLVRNLKNKELEDLSGIIVQVIEMLIKSDGLFSVLIYMTLQQKTLNDIQREDMNSRWENIVQILISLPNRIANILQGDVSNMFKMKNYCNVLILNIVKIIEFICDLCKKCDKFKNELTLQPISLLLSKILLNYNEHLNSECIKNFLEIAIVWHNNKLYADIWITLLENLNRPAIEVMAIMILQNPKGVNLLHQNFLNSHNWKYTLCTKIPLLSYYDHDNITPIYNLVAFINKSSESELYSLLLNLITTWSDKSAINHTSIEQHLYLTKYVILIIKFLLSTELLQVNRKKIQERIYSGIPVHLESPIEEIRVIGMVTGEIIVEFLNKDLKEQKDIKLKFDLENLTTERCQKLVRNLQGIKDFKLEINDNANKKTVEEIISVLIENGCLVHKDKVDMEYIPPERKFRNRMQTKQQLENEIVNESIKTTNLINIIDSTNFELDSDDDLEPYDTSNDDKVTSKSPPAYLRDLRDGLLETKDTEIFTLSLENCEKLIVSQLPDDDASMGLEILEILISLTPTFYVENFDSLVFQSCVAITSIYPAVYAEYLCKQFHMDRGTYSISHRLFMLDVLQESAKILSNIKPVQQSKPKPDNKSEKQLKAKKSNIEIAEEIIRKRLENKTRYFVRHKHFVYEKVNKFADVAPSFFYPLLHGFGKSHFMILSPKFDSDNMLLIHYLNTLSIFMCSAQNCTIAPKMAKELLLNVVWTQRHHREVKVRMAILNMIACIVINVPKTVLLSEFIDELIEIRLWLADLLSANVQRGEPNLDCRTLAQHVLCLVESVLKVDNDNFN</sequence>
<keyword evidence="8" id="KW-1185">Reference proteome</keyword>
<dbReference type="OrthoDB" id="4033880at2759"/>
<dbReference type="Gene3D" id="1.25.40.720">
    <property type="entry name" value="Telomere length regulation protein 2, C-terminal domain"/>
    <property type="match status" value="2"/>
</dbReference>
<dbReference type="Pfam" id="PF25320">
    <property type="entry name" value="TELO2_ARM"/>
    <property type="match status" value="1"/>
</dbReference>
<reference evidence="7" key="1">
    <citation type="submission" date="2019-08" db="EMBL/GenBank/DDBJ databases">
        <title>The genome of the North American firefly Photinus pyralis.</title>
        <authorList>
            <consortium name="Photinus pyralis genome working group"/>
            <person name="Fallon T.R."/>
            <person name="Sander Lower S.E."/>
            <person name="Weng J.-K."/>
        </authorList>
    </citation>
    <scope>NUCLEOTIDE SEQUENCE</scope>
    <source>
        <strain evidence="7">TRF0915ILg1</strain>
        <tissue evidence="7">Whole body</tissue>
    </source>
</reference>
<gene>
    <name evidence="7" type="ORF">ILUMI_01085</name>
</gene>
<evidence type="ECO:0000256" key="2">
    <source>
        <dbReference type="ARBA" id="ARBA00006133"/>
    </source>
</evidence>
<dbReference type="PANTHER" id="PTHR15830:SF10">
    <property type="entry name" value="TELOMERE LENGTH REGULATION PROTEIN TEL2 HOMOLOG"/>
    <property type="match status" value="1"/>
</dbReference>
<dbReference type="Pfam" id="PF10193">
    <property type="entry name" value="Telomere_reg-2"/>
    <property type="match status" value="1"/>
</dbReference>
<evidence type="ECO:0000259" key="5">
    <source>
        <dbReference type="Pfam" id="PF10193"/>
    </source>
</evidence>
<comment type="similarity">
    <text evidence="2">Belongs to the TEL2 family.</text>
</comment>
<comment type="caution">
    <text evidence="7">The sequence shown here is derived from an EMBL/GenBank/DDBJ whole genome shotgun (WGS) entry which is preliminary data.</text>
</comment>
<evidence type="ECO:0000313" key="8">
    <source>
        <dbReference type="Proteomes" id="UP000801492"/>
    </source>
</evidence>
<dbReference type="EMBL" id="VTPC01000605">
    <property type="protein sequence ID" value="KAF2905101.1"/>
    <property type="molecule type" value="Genomic_DNA"/>
</dbReference>
<organism evidence="7 8">
    <name type="scientific">Ignelater luminosus</name>
    <name type="common">Cucubano</name>
    <name type="synonym">Pyrophorus luminosus</name>
    <dbReference type="NCBI Taxonomy" id="2038154"/>
    <lineage>
        <taxon>Eukaryota</taxon>
        <taxon>Metazoa</taxon>
        <taxon>Ecdysozoa</taxon>
        <taxon>Arthropoda</taxon>
        <taxon>Hexapoda</taxon>
        <taxon>Insecta</taxon>
        <taxon>Pterygota</taxon>
        <taxon>Neoptera</taxon>
        <taxon>Endopterygota</taxon>
        <taxon>Coleoptera</taxon>
        <taxon>Polyphaga</taxon>
        <taxon>Elateriformia</taxon>
        <taxon>Elateroidea</taxon>
        <taxon>Elateridae</taxon>
        <taxon>Agrypninae</taxon>
        <taxon>Pyrophorini</taxon>
        <taxon>Ignelater</taxon>
    </lineage>
</organism>
<dbReference type="GO" id="GO:0051083">
    <property type="term" value="P:'de novo' cotranslational protein folding"/>
    <property type="evidence" value="ECO:0007669"/>
    <property type="project" value="TreeGrafter"/>
</dbReference>
<dbReference type="InterPro" id="IPR057348">
    <property type="entry name" value="TELO2_ARM"/>
</dbReference>
<dbReference type="Proteomes" id="UP000801492">
    <property type="component" value="Unassembled WGS sequence"/>
</dbReference>
<evidence type="ECO:0008006" key="9">
    <source>
        <dbReference type="Google" id="ProtNLM"/>
    </source>
</evidence>
<protein>
    <recommendedName>
        <fullName evidence="9">Telomere length regulation protein TEL2 homolog</fullName>
    </recommendedName>
</protein>
<name>A0A8K0GMJ8_IGNLU</name>
<dbReference type="InterPro" id="IPR051970">
    <property type="entry name" value="TEL2_Regulation"/>
</dbReference>
<evidence type="ECO:0000256" key="4">
    <source>
        <dbReference type="SAM" id="MobiDB-lite"/>
    </source>
</evidence>
<feature type="region of interest" description="Disordered" evidence="4">
    <location>
        <begin position="1"/>
        <end position="31"/>
    </location>
</feature>